<keyword evidence="1" id="KW-0812">Transmembrane</keyword>
<keyword evidence="3" id="KW-1185">Reference proteome</keyword>
<evidence type="ECO:0000313" key="3">
    <source>
        <dbReference type="Proteomes" id="UP001161388"/>
    </source>
</evidence>
<comment type="caution">
    <text evidence="2">The sequence shown here is derived from an EMBL/GenBank/DDBJ whole genome shotgun (WGS) entry which is preliminary data.</text>
</comment>
<evidence type="ECO:0000256" key="1">
    <source>
        <dbReference type="SAM" id="Phobius"/>
    </source>
</evidence>
<proteinExistence type="predicted"/>
<dbReference type="Proteomes" id="UP001161388">
    <property type="component" value="Unassembled WGS sequence"/>
</dbReference>
<accession>A0ABQ5VJ17</accession>
<organism evidence="2 3">
    <name type="scientific">Sulfitobacter pacificus</name>
    <dbReference type="NCBI Taxonomy" id="1499314"/>
    <lineage>
        <taxon>Bacteria</taxon>
        <taxon>Pseudomonadati</taxon>
        <taxon>Pseudomonadota</taxon>
        <taxon>Alphaproteobacteria</taxon>
        <taxon>Rhodobacterales</taxon>
        <taxon>Roseobacteraceae</taxon>
        <taxon>Sulfitobacter</taxon>
    </lineage>
</organism>
<reference evidence="2" key="1">
    <citation type="journal article" date="2014" name="Int. J. Syst. Evol. Microbiol.">
        <title>Complete genome of a new Firmicutes species belonging to the dominant human colonic microbiota ('Ruminococcus bicirculans') reveals two chromosomes and a selective capacity to utilize plant glucans.</title>
        <authorList>
            <consortium name="NISC Comparative Sequencing Program"/>
            <person name="Wegmann U."/>
            <person name="Louis P."/>
            <person name="Goesmann A."/>
            <person name="Henrissat B."/>
            <person name="Duncan S.H."/>
            <person name="Flint H.J."/>
        </authorList>
    </citation>
    <scope>NUCLEOTIDE SEQUENCE</scope>
    <source>
        <strain evidence="2">NBRC 109915</strain>
    </source>
</reference>
<keyword evidence="1" id="KW-0472">Membrane</keyword>
<dbReference type="EMBL" id="BSNL01000001">
    <property type="protein sequence ID" value="GLQ27023.1"/>
    <property type="molecule type" value="Genomic_DNA"/>
</dbReference>
<protein>
    <recommendedName>
        <fullName evidence="4">Toxin CptA</fullName>
    </recommendedName>
</protein>
<feature type="transmembrane region" description="Helical" evidence="1">
    <location>
        <begin position="12"/>
        <end position="32"/>
    </location>
</feature>
<evidence type="ECO:0000313" key="2">
    <source>
        <dbReference type="EMBL" id="GLQ27023.1"/>
    </source>
</evidence>
<name>A0ABQ5VJ17_9RHOB</name>
<keyword evidence="1" id="KW-1133">Transmembrane helix</keyword>
<gene>
    <name evidence="2" type="ORF">GCM10007927_18260</name>
</gene>
<evidence type="ECO:0008006" key="4">
    <source>
        <dbReference type="Google" id="ProtNLM"/>
    </source>
</evidence>
<sequence length="144" mass="16144">MSAPFTYTAQGRSMRTALVVASLWLGLVVLWIGFDAALWIITLLAVFTLPACWDLLHNPASGLTLTEDALDWHSGRRSATVALEEIDHIRFDTRLDFSVKVTLVLKTGAKVRLPFEATPPHHAFEAALKERGLTTKRFHFQLMQ</sequence>
<reference evidence="2" key="2">
    <citation type="submission" date="2023-01" db="EMBL/GenBank/DDBJ databases">
        <title>Draft genome sequence of Sulfitobacter pacificus strain NBRC 109915.</title>
        <authorList>
            <person name="Sun Q."/>
            <person name="Mori K."/>
        </authorList>
    </citation>
    <scope>NUCLEOTIDE SEQUENCE</scope>
    <source>
        <strain evidence="2">NBRC 109915</strain>
    </source>
</reference>